<keyword evidence="6 9" id="KW-0472">Membrane</keyword>
<feature type="compositionally biased region" description="Basic and acidic residues" evidence="8">
    <location>
        <begin position="11"/>
        <end position="51"/>
    </location>
</feature>
<organism evidence="11 12">
    <name type="scientific">Porites lobata</name>
    <dbReference type="NCBI Taxonomy" id="104759"/>
    <lineage>
        <taxon>Eukaryota</taxon>
        <taxon>Metazoa</taxon>
        <taxon>Cnidaria</taxon>
        <taxon>Anthozoa</taxon>
        <taxon>Hexacorallia</taxon>
        <taxon>Scleractinia</taxon>
        <taxon>Fungiina</taxon>
        <taxon>Poritidae</taxon>
        <taxon>Porites</taxon>
    </lineage>
</organism>
<feature type="transmembrane region" description="Helical" evidence="9">
    <location>
        <begin position="552"/>
        <end position="572"/>
    </location>
</feature>
<keyword evidence="3 9" id="KW-0812">Transmembrane</keyword>
<dbReference type="PRINTS" id="PR01097">
    <property type="entry name" value="TRNSRECEPTRP"/>
</dbReference>
<dbReference type="Proteomes" id="UP001159405">
    <property type="component" value="Unassembled WGS sequence"/>
</dbReference>
<feature type="transmembrane region" description="Helical" evidence="9">
    <location>
        <begin position="663"/>
        <end position="688"/>
    </location>
</feature>
<dbReference type="Pfam" id="PF00520">
    <property type="entry name" value="Ion_trans"/>
    <property type="match status" value="1"/>
</dbReference>
<evidence type="ECO:0000256" key="7">
    <source>
        <dbReference type="ARBA" id="ARBA00023303"/>
    </source>
</evidence>
<evidence type="ECO:0000256" key="6">
    <source>
        <dbReference type="ARBA" id="ARBA00023136"/>
    </source>
</evidence>
<evidence type="ECO:0000256" key="1">
    <source>
        <dbReference type="ARBA" id="ARBA00004141"/>
    </source>
</evidence>
<dbReference type="InterPro" id="IPR002035">
    <property type="entry name" value="VWF_A"/>
</dbReference>
<keyword evidence="7" id="KW-0407">Ion channel</keyword>
<feature type="domain" description="VWFA" evidence="10">
    <location>
        <begin position="221"/>
        <end position="387"/>
    </location>
</feature>
<evidence type="ECO:0000256" key="5">
    <source>
        <dbReference type="ARBA" id="ARBA00023065"/>
    </source>
</evidence>
<dbReference type="EMBL" id="CALNXK010000468">
    <property type="protein sequence ID" value="CAH3186214.1"/>
    <property type="molecule type" value="Genomic_DNA"/>
</dbReference>
<evidence type="ECO:0000256" key="8">
    <source>
        <dbReference type="SAM" id="MobiDB-lite"/>
    </source>
</evidence>
<proteinExistence type="predicted"/>
<dbReference type="InterPro" id="IPR043136">
    <property type="entry name" value="B30.2/SPRY_sf"/>
</dbReference>
<reference evidence="11 12" key="1">
    <citation type="submission" date="2022-05" db="EMBL/GenBank/DDBJ databases">
        <authorList>
            <consortium name="Genoscope - CEA"/>
            <person name="William W."/>
        </authorList>
    </citation>
    <scope>NUCLEOTIDE SEQUENCE [LARGE SCALE GENOMIC DNA]</scope>
</reference>
<keyword evidence="12" id="KW-1185">Reference proteome</keyword>
<dbReference type="InterPro" id="IPR036465">
    <property type="entry name" value="vWFA_dom_sf"/>
</dbReference>
<evidence type="ECO:0000256" key="9">
    <source>
        <dbReference type="SAM" id="Phobius"/>
    </source>
</evidence>
<keyword evidence="5" id="KW-0406">Ion transport</keyword>
<evidence type="ECO:0000256" key="2">
    <source>
        <dbReference type="ARBA" id="ARBA00022448"/>
    </source>
</evidence>
<dbReference type="InterPro" id="IPR002153">
    <property type="entry name" value="TRPC_channel"/>
</dbReference>
<sequence>MATPGSPVTIRRGEEMEMENLEERNKETDDLGGNKEDQSTESTKFEDSLRSSLEKGKFDEITDKITPRALTKCNTNALLMAMEVNFKLHRLAGRKGSDEEDFTKLANSVDEFTSCLLDPLKSKKEARHAYRDSLDYLLDAGIEMKQKKFFTHPVMNNLMTKKWFGTFGKMKRSSWLEVGRWKWLFLNIWCLFDIFMFPFLFTMFYIKHCFNKATRRSKEMDITFIINATSDVANVALELMKGTINTLLRKYKNNHQVKFQILIHGKDDSPREISLKDGENIELKRDTEVKTPALHEDLKKVTQTSSQYVQVLVILTDHKVCERHKKEHVKEEIKKVEEKGFKIVPVGIGPHINVRELERINNDRSKVKRFGEYANPEIVGKSILHELHGIDWIERYQEYFTTPYFVFIRDTLSYLALLGLHFALCLETSSIPFSGLEWAILVFFLGRILMESRQFLGVQEQLKGDSATKKSRGPKAEEKKSTRNLRGSAYQFCGEEAEEEKGKAAIFLHRCKKYLRDRWNILDFIALLNYLVTFVLRVVTWNLSESVTDNRALVFSGYLYGLNTMFLTLRAFGHVMETIKGIGAIQIALFQIIGDVITIFWQFIATILAFSFSITKVYMAERSFISNNNGTESWWSMTKLLTWSLLGIAELDPLDSVDSTSEIIVHFLFGTFLVVGVILLVNMMIAILSNTYQRVQDNSLKEWSFKKAITIQTYSTYHPIPVPLNLISQFFLLTKWLCLLCARQCCKRQPETKNCFNKTKSLDGVVETLENEYFSRYGYSFPLTDETKMDHVLQETAKSRQMANHIAYTTFAAHGGNNGIFPTGPQAWRSQGIRIHGNLLICEGSAFCSTCKDDPFEYHGASYKCHFSPDFPHFEVLIQETGNRRLLGVGVVESEYGNHAMPGWRNGTVGYHIDDGRIFDGNPKKGVECEGKCLIHYSMKSDAVKAYDEFNIISNVTTGNFTASSGFRPVKQIWQESRTRRTTELKLFARARELENSDLLMEVIDGGNCNSVGQLARCRHSLLLSETDRSGQYIDEVHWKRETVSLHWHGTQRNKSAGKVNRHVVRVMGS</sequence>
<dbReference type="PANTHER" id="PTHR10117">
    <property type="entry name" value="TRANSIENT RECEPTOR POTENTIAL CHANNEL"/>
    <property type="match status" value="1"/>
</dbReference>
<dbReference type="SUPFAM" id="SSF81324">
    <property type="entry name" value="Voltage-gated potassium channels"/>
    <property type="match status" value="1"/>
</dbReference>
<keyword evidence="4 9" id="KW-1133">Transmembrane helix</keyword>
<dbReference type="Pfam" id="PF00092">
    <property type="entry name" value="VWA"/>
    <property type="match status" value="1"/>
</dbReference>
<evidence type="ECO:0000313" key="11">
    <source>
        <dbReference type="EMBL" id="CAH3186214.1"/>
    </source>
</evidence>
<dbReference type="PROSITE" id="PS50234">
    <property type="entry name" value="VWFA"/>
    <property type="match status" value="1"/>
</dbReference>
<dbReference type="Gene3D" id="2.60.120.920">
    <property type="match status" value="1"/>
</dbReference>
<evidence type="ECO:0000256" key="3">
    <source>
        <dbReference type="ARBA" id="ARBA00022692"/>
    </source>
</evidence>
<evidence type="ECO:0000313" key="12">
    <source>
        <dbReference type="Proteomes" id="UP001159405"/>
    </source>
</evidence>
<name>A0ABN8S8R9_9CNID</name>
<comment type="subcellular location">
    <subcellularLocation>
        <location evidence="1">Membrane</location>
        <topology evidence="1">Multi-pass membrane protein</topology>
    </subcellularLocation>
</comment>
<keyword evidence="2" id="KW-0813">Transport</keyword>
<gene>
    <name evidence="11" type="ORF">PLOB_00034222</name>
</gene>
<dbReference type="Gene3D" id="3.40.50.410">
    <property type="entry name" value="von Willebrand factor, type A domain"/>
    <property type="match status" value="1"/>
</dbReference>
<dbReference type="InterPro" id="IPR005821">
    <property type="entry name" value="Ion_trans_dom"/>
</dbReference>
<dbReference type="PANTHER" id="PTHR10117:SF54">
    <property type="entry name" value="TRANSIENT RECEPTOR POTENTIAL-GAMMA PROTEIN"/>
    <property type="match status" value="1"/>
</dbReference>
<comment type="caution">
    <text evidence="11">The sequence shown here is derived from an EMBL/GenBank/DDBJ whole genome shotgun (WGS) entry which is preliminary data.</text>
</comment>
<dbReference type="SUPFAM" id="SSF53300">
    <property type="entry name" value="vWA-like"/>
    <property type="match status" value="1"/>
</dbReference>
<evidence type="ECO:0000259" key="10">
    <source>
        <dbReference type="PROSITE" id="PS50234"/>
    </source>
</evidence>
<feature type="transmembrane region" description="Helical" evidence="9">
    <location>
        <begin position="584"/>
        <end position="614"/>
    </location>
</feature>
<evidence type="ECO:0000256" key="4">
    <source>
        <dbReference type="ARBA" id="ARBA00022989"/>
    </source>
</evidence>
<accession>A0ABN8S8R9</accession>
<feature type="region of interest" description="Disordered" evidence="8">
    <location>
        <begin position="1"/>
        <end position="51"/>
    </location>
</feature>
<feature type="transmembrane region" description="Helical" evidence="9">
    <location>
        <begin position="183"/>
        <end position="206"/>
    </location>
</feature>
<protein>
    <recommendedName>
        <fullName evidence="10">VWFA domain-containing protein</fullName>
    </recommendedName>
</protein>
<feature type="transmembrane region" description="Helical" evidence="9">
    <location>
        <begin position="519"/>
        <end position="540"/>
    </location>
</feature>